<name>A0A0G0SEC6_9BACT</name>
<protein>
    <submittedName>
        <fullName evidence="2">Uncharacterized protein</fullName>
    </submittedName>
</protein>
<evidence type="ECO:0000313" key="3">
    <source>
        <dbReference type="Proteomes" id="UP000034539"/>
    </source>
</evidence>
<gene>
    <name evidence="2" type="ORF">UT63_C0024G0012</name>
</gene>
<reference evidence="2 3" key="1">
    <citation type="journal article" date="2015" name="Nature">
        <title>rRNA introns, odd ribosomes, and small enigmatic genomes across a large radiation of phyla.</title>
        <authorList>
            <person name="Brown C.T."/>
            <person name="Hug L.A."/>
            <person name="Thomas B.C."/>
            <person name="Sharon I."/>
            <person name="Castelle C.J."/>
            <person name="Singh A."/>
            <person name="Wilkins M.J."/>
            <person name="Williams K.H."/>
            <person name="Banfield J.F."/>
        </authorList>
    </citation>
    <scope>NUCLEOTIDE SEQUENCE [LARGE SCALE GENOMIC DNA]</scope>
</reference>
<comment type="caution">
    <text evidence="2">The sequence shown here is derived from an EMBL/GenBank/DDBJ whole genome shotgun (WGS) entry which is preliminary data.</text>
</comment>
<dbReference type="AlphaFoldDB" id="A0A0G0SEC6"/>
<dbReference type="Proteomes" id="UP000034539">
    <property type="component" value="Unassembled WGS sequence"/>
</dbReference>
<feature type="region of interest" description="Disordered" evidence="1">
    <location>
        <begin position="37"/>
        <end position="75"/>
    </location>
</feature>
<sequence>MKNKLILLFTIFFVISILLTETLFLKKIKSVFAARYPGNEEPEEPQPPDPEPDFRGEEPDEPRPTVPPPPTPTPTPCTTYNWCTKRNACCFSPMAVFLGEFQPKKVKFISQNSVPTPVFPGNSQIQPHSSSIFDNVWVFIKGIF</sequence>
<evidence type="ECO:0000256" key="1">
    <source>
        <dbReference type="SAM" id="MobiDB-lite"/>
    </source>
</evidence>
<evidence type="ECO:0000313" key="2">
    <source>
        <dbReference type="EMBL" id="KKR33080.1"/>
    </source>
</evidence>
<feature type="compositionally biased region" description="Basic and acidic residues" evidence="1">
    <location>
        <begin position="52"/>
        <end position="63"/>
    </location>
</feature>
<accession>A0A0G0SEC6</accession>
<proteinExistence type="predicted"/>
<organism evidence="2 3">
    <name type="scientific">Candidatus Gottesmanbacteria bacterium GW2011_GWC2_39_8</name>
    <dbReference type="NCBI Taxonomy" id="1618450"/>
    <lineage>
        <taxon>Bacteria</taxon>
        <taxon>Candidatus Gottesmaniibacteriota</taxon>
    </lineage>
</organism>
<dbReference type="EMBL" id="LBXN01000024">
    <property type="protein sequence ID" value="KKR33080.1"/>
    <property type="molecule type" value="Genomic_DNA"/>
</dbReference>
<feature type="compositionally biased region" description="Pro residues" evidence="1">
    <location>
        <begin position="64"/>
        <end position="75"/>
    </location>
</feature>